<dbReference type="Pfam" id="PF13495">
    <property type="entry name" value="Phage_int_SAM_4"/>
    <property type="match status" value="1"/>
</dbReference>
<dbReference type="Proteomes" id="UP001242313">
    <property type="component" value="Unassembled WGS sequence"/>
</dbReference>
<dbReference type="InterPro" id="IPR010998">
    <property type="entry name" value="Integrase_recombinase_N"/>
</dbReference>
<dbReference type="SUPFAM" id="SSF56349">
    <property type="entry name" value="DNA breaking-rejoining enzymes"/>
    <property type="match status" value="1"/>
</dbReference>
<reference evidence="4 5" key="1">
    <citation type="submission" date="2023-07" db="EMBL/GenBank/DDBJ databases">
        <title>Genomic Encyclopedia of Type Strains, Phase IV (KMG-IV): sequencing the most valuable type-strain genomes for metagenomic binning, comparative biology and taxonomic classification.</title>
        <authorList>
            <person name="Goeker M."/>
        </authorList>
    </citation>
    <scope>NUCLEOTIDE SEQUENCE [LARGE SCALE GENOMIC DNA]</scope>
    <source>
        <strain evidence="4 5">DSM 19598</strain>
    </source>
</reference>
<dbReference type="InterPro" id="IPR044068">
    <property type="entry name" value="CB"/>
</dbReference>
<proteinExistence type="predicted"/>
<evidence type="ECO:0000256" key="1">
    <source>
        <dbReference type="ARBA" id="ARBA00023125"/>
    </source>
</evidence>
<dbReference type="InterPro" id="IPR004107">
    <property type="entry name" value="Integrase_SAM-like_N"/>
</dbReference>
<dbReference type="PROSITE" id="PS51900">
    <property type="entry name" value="CB"/>
    <property type="match status" value="1"/>
</dbReference>
<keyword evidence="5" id="KW-1185">Reference proteome</keyword>
<protein>
    <submittedName>
        <fullName evidence="4">Site-specific recombinase XerD</fullName>
    </submittedName>
</protein>
<organism evidence="4 5">
    <name type="scientific">Mesobacillus stamsii</name>
    <dbReference type="NCBI Taxonomy" id="225347"/>
    <lineage>
        <taxon>Bacteria</taxon>
        <taxon>Bacillati</taxon>
        <taxon>Bacillota</taxon>
        <taxon>Bacilli</taxon>
        <taxon>Bacillales</taxon>
        <taxon>Bacillaceae</taxon>
        <taxon>Mesobacillus</taxon>
    </lineage>
</organism>
<evidence type="ECO:0000313" key="5">
    <source>
        <dbReference type="Proteomes" id="UP001242313"/>
    </source>
</evidence>
<evidence type="ECO:0000313" key="4">
    <source>
        <dbReference type="EMBL" id="MDQ0413371.1"/>
    </source>
</evidence>
<name>A0ABU0FTW4_9BACI</name>
<sequence length="111" mass="12623">MGNISADKRIEGFSPYTIKAYGIQARLLVLYFKDAEIGSISTANLKKYLNHSAAALKPSSMAHRIRFMKSLFRWCHEDGHMTHNPAVKIKEPKVGKRIPKFLTEKESELFA</sequence>
<dbReference type="EMBL" id="JAUSUN010000007">
    <property type="protein sequence ID" value="MDQ0413371.1"/>
    <property type="molecule type" value="Genomic_DNA"/>
</dbReference>
<evidence type="ECO:0000256" key="2">
    <source>
        <dbReference type="PROSITE-ProRule" id="PRU01248"/>
    </source>
</evidence>
<dbReference type="Gene3D" id="1.10.150.130">
    <property type="match status" value="1"/>
</dbReference>
<evidence type="ECO:0000259" key="3">
    <source>
        <dbReference type="PROSITE" id="PS51900"/>
    </source>
</evidence>
<accession>A0ABU0FTW4</accession>
<dbReference type="InterPro" id="IPR011010">
    <property type="entry name" value="DNA_brk_join_enz"/>
</dbReference>
<keyword evidence="1 2" id="KW-0238">DNA-binding</keyword>
<gene>
    <name evidence="4" type="ORF">J2S25_001574</name>
</gene>
<comment type="caution">
    <text evidence="4">The sequence shown here is derived from an EMBL/GenBank/DDBJ whole genome shotgun (WGS) entry which is preliminary data.</text>
</comment>
<feature type="domain" description="Core-binding (CB)" evidence="3">
    <location>
        <begin position="4"/>
        <end position="76"/>
    </location>
</feature>